<keyword evidence="10" id="KW-1185">Reference proteome</keyword>
<evidence type="ECO:0000256" key="3">
    <source>
        <dbReference type="ARBA" id="ARBA00008989"/>
    </source>
</evidence>
<dbReference type="GO" id="GO:0046872">
    <property type="term" value="F:metal ion binding"/>
    <property type="evidence" value="ECO:0007669"/>
    <property type="project" value="UniProtKB-KW"/>
</dbReference>
<reference evidence="9 10" key="1">
    <citation type="submission" date="2020-08" db="EMBL/GenBank/DDBJ databases">
        <title>Amycolatopsis sp. nov. DR6-1 isolated from Dendrobium heterocarpum.</title>
        <authorList>
            <person name="Tedsree N."/>
            <person name="Kuncharoen N."/>
            <person name="Likhitwitayawuid K."/>
            <person name="Tanasupawat S."/>
        </authorList>
    </citation>
    <scope>NUCLEOTIDE SEQUENCE [LARGE SCALE GENOMIC DNA]</scope>
    <source>
        <strain evidence="9 10">DR6-1</strain>
    </source>
</reference>
<evidence type="ECO:0000256" key="6">
    <source>
        <dbReference type="ARBA" id="ARBA00023211"/>
    </source>
</evidence>
<comment type="catalytic activity">
    <reaction evidence="1">
        <text>beta-D-fructose 1,6-bisphosphate + H2O = beta-D-fructose 6-phosphate + phosphate</text>
        <dbReference type="Rhea" id="RHEA:11064"/>
        <dbReference type="ChEBI" id="CHEBI:15377"/>
        <dbReference type="ChEBI" id="CHEBI:32966"/>
        <dbReference type="ChEBI" id="CHEBI:43474"/>
        <dbReference type="ChEBI" id="CHEBI:57634"/>
        <dbReference type="EC" id="3.1.3.11"/>
    </reaction>
</comment>
<dbReference type="GO" id="GO:0042132">
    <property type="term" value="F:fructose 1,6-bisphosphate 1-phosphatase activity"/>
    <property type="evidence" value="ECO:0007669"/>
    <property type="project" value="UniProtKB-EC"/>
</dbReference>
<evidence type="ECO:0000256" key="7">
    <source>
        <dbReference type="ARBA" id="ARBA00023277"/>
    </source>
</evidence>
<dbReference type="SUPFAM" id="SSF56655">
    <property type="entry name" value="Carbohydrate phosphatase"/>
    <property type="match status" value="1"/>
</dbReference>
<evidence type="ECO:0000256" key="2">
    <source>
        <dbReference type="ARBA" id="ARBA00004742"/>
    </source>
</evidence>
<dbReference type="GO" id="GO:0030388">
    <property type="term" value="P:fructose 1,6-bisphosphate metabolic process"/>
    <property type="evidence" value="ECO:0007669"/>
    <property type="project" value="TreeGrafter"/>
</dbReference>
<dbReference type="Gene3D" id="3.30.540.10">
    <property type="entry name" value="Fructose-1,6-Bisphosphatase, subunit A, domain 1"/>
    <property type="match status" value="1"/>
</dbReference>
<keyword evidence="5" id="KW-0378">Hydrolase</keyword>
<dbReference type="Pfam" id="PF03320">
    <property type="entry name" value="FBPase_glpX"/>
    <property type="match status" value="1"/>
</dbReference>
<dbReference type="PANTHER" id="PTHR30447:SF0">
    <property type="entry name" value="FRUCTOSE-1,6-BISPHOSPHATASE 1 CLASS 2-RELATED"/>
    <property type="match status" value="1"/>
</dbReference>
<keyword evidence="6" id="KW-0464">Manganese</keyword>
<evidence type="ECO:0000256" key="1">
    <source>
        <dbReference type="ARBA" id="ARBA00001273"/>
    </source>
</evidence>
<dbReference type="AlphaFoldDB" id="A0A7W3W7L8"/>
<gene>
    <name evidence="9" type="ORF">H4281_44725</name>
</gene>
<keyword evidence="4" id="KW-0479">Metal-binding</keyword>
<comment type="caution">
    <text evidence="9">The sequence shown here is derived from an EMBL/GenBank/DDBJ whole genome shotgun (WGS) entry which is preliminary data.</text>
</comment>
<dbReference type="Gene3D" id="3.40.190.90">
    <property type="match status" value="1"/>
</dbReference>
<dbReference type="GO" id="GO:0005829">
    <property type="term" value="C:cytosol"/>
    <property type="evidence" value="ECO:0007669"/>
    <property type="project" value="TreeGrafter"/>
</dbReference>
<dbReference type="InterPro" id="IPR004464">
    <property type="entry name" value="FBPase_class-2/SBPase"/>
</dbReference>
<accession>A0A7W3W7L8</accession>
<sequence length="328" mass="33893">MSMKSQEWGLAAAETARRPDDALALELVRGTEAAALAAGRWAGHSDDSARLAAIDAMHTSLRSVAMDGVVVLGVGTQDDSPALFHGAEVGAGDGPVCDIAISIGDGALSEARDVPRALTAVAVSARGAMADLAPQHSMEKLAVGPGLADVVDITRPVAENLRRIAVAKGVRVSDVVVATLNRRRHVELAREIQDAGARVHLVEGGEIAGAVAAARPEHPIDVFLCTGNAVEGVVAAAALSCLGGSMQARLVPEGPAQQPAAVTRTEDLVGKESVVFCASGVTTSELLRGVRNDGEGCTTTRSLVLCSDPDTVRTIQSEHRYVRERGRG</sequence>
<dbReference type="GO" id="GO:0006094">
    <property type="term" value="P:gluconeogenesis"/>
    <property type="evidence" value="ECO:0007669"/>
    <property type="project" value="UniProtKB-UniPathway"/>
</dbReference>
<dbReference type="PIRSF" id="PIRSF004532">
    <property type="entry name" value="GlpX"/>
    <property type="match status" value="1"/>
</dbReference>
<protein>
    <recommendedName>
        <fullName evidence="8">Fructose-1,6-bisphosphatase</fullName>
    </recommendedName>
</protein>
<evidence type="ECO:0000313" key="10">
    <source>
        <dbReference type="Proteomes" id="UP000526734"/>
    </source>
</evidence>
<proteinExistence type="inferred from homology"/>
<dbReference type="Proteomes" id="UP000526734">
    <property type="component" value="Unassembled WGS sequence"/>
</dbReference>
<evidence type="ECO:0000256" key="4">
    <source>
        <dbReference type="ARBA" id="ARBA00022723"/>
    </source>
</evidence>
<organism evidence="9 10">
    <name type="scientific">Amycolatopsis dendrobii</name>
    <dbReference type="NCBI Taxonomy" id="2760662"/>
    <lineage>
        <taxon>Bacteria</taxon>
        <taxon>Bacillati</taxon>
        <taxon>Actinomycetota</taxon>
        <taxon>Actinomycetes</taxon>
        <taxon>Pseudonocardiales</taxon>
        <taxon>Pseudonocardiaceae</taxon>
        <taxon>Amycolatopsis</taxon>
    </lineage>
</organism>
<dbReference type="PANTHER" id="PTHR30447">
    <property type="entry name" value="FRUCTOSE-1,6-BISPHOSPHATASE CLASS 2"/>
    <property type="match status" value="1"/>
</dbReference>
<evidence type="ECO:0000256" key="5">
    <source>
        <dbReference type="ARBA" id="ARBA00022801"/>
    </source>
</evidence>
<comment type="pathway">
    <text evidence="2">Carbohydrate biosynthesis; gluconeogenesis.</text>
</comment>
<keyword evidence="7 8" id="KW-0119">Carbohydrate metabolism</keyword>
<dbReference type="UniPathway" id="UPA00138"/>
<dbReference type="GO" id="GO:0006071">
    <property type="term" value="P:glycerol metabolic process"/>
    <property type="evidence" value="ECO:0007669"/>
    <property type="project" value="InterPro"/>
</dbReference>
<comment type="similarity">
    <text evidence="3 8">Belongs to the FBPase class 2 family.</text>
</comment>
<name>A0A7W3W7L8_9PSEU</name>
<evidence type="ECO:0000313" key="9">
    <source>
        <dbReference type="EMBL" id="MBB1160295.1"/>
    </source>
</evidence>
<dbReference type="EMBL" id="JACGZW010000031">
    <property type="protein sequence ID" value="MBB1160295.1"/>
    <property type="molecule type" value="Genomic_DNA"/>
</dbReference>
<evidence type="ECO:0000256" key="8">
    <source>
        <dbReference type="PIRNR" id="PIRNR004532"/>
    </source>
</evidence>